<keyword evidence="2" id="KW-0812">Transmembrane</keyword>
<comment type="caution">
    <text evidence="3">The sequence shown here is derived from an EMBL/GenBank/DDBJ whole genome shotgun (WGS) entry which is preliminary data.</text>
</comment>
<feature type="transmembrane region" description="Helical" evidence="2">
    <location>
        <begin position="109"/>
        <end position="128"/>
    </location>
</feature>
<name>A0A1J4JBB4_9EUKA</name>
<dbReference type="RefSeq" id="XP_068349098.1">
    <property type="nucleotide sequence ID" value="XM_068511708.1"/>
</dbReference>
<keyword evidence="2" id="KW-0472">Membrane</keyword>
<proteinExistence type="predicted"/>
<sequence>MIVNAISSIMIESKQRKWANKNKNLMTWEVSIILLSILIATVIVSILPEPIHHVRIGRQDFISFEAILGIFPNCVHFILSIFTSIGQFFINIFNNIKLFLFRLFSYNRFIWNMITFIPIKIGNFLYFLLISFANFLTNICIIISTFFDFVGFYISFPFKYFCIFFNTLGLYIEKLYFFIVNLPGISHLIHLFRIIIHDIIIIFTSLFVGITRFGEFIGYYLESFDFNFDILLLNLRNFRFFKLFVNMLRFPLFVMDGISWCFNMFVISFSRFLKCLHLYDGLRLILGNFYNIIFKFALYITNIIIWLVLHIHSLIIQIPRVCNWFNLHLNKIEIRFVSIDCLRGLISFLINIVKWIFLFPAFILRRFIGFLYYILGSLSFTGLENWWNNLCQDQAGGCQNVEKTLHDFENQLKLMRTLLEKLKEQQ</sequence>
<evidence type="ECO:0000313" key="4">
    <source>
        <dbReference type="Proteomes" id="UP000179807"/>
    </source>
</evidence>
<protein>
    <recommendedName>
        <fullName evidence="5">Transmembrane protein</fullName>
    </recommendedName>
</protein>
<evidence type="ECO:0008006" key="5">
    <source>
        <dbReference type="Google" id="ProtNLM"/>
    </source>
</evidence>
<dbReference type="EMBL" id="MLAK01001209">
    <property type="protein sequence ID" value="OHS95961.1"/>
    <property type="molecule type" value="Genomic_DNA"/>
</dbReference>
<feature type="transmembrane region" description="Helical" evidence="2">
    <location>
        <begin position="191"/>
        <end position="210"/>
    </location>
</feature>
<keyword evidence="2" id="KW-1133">Transmembrane helix</keyword>
<evidence type="ECO:0000256" key="2">
    <source>
        <dbReference type="SAM" id="Phobius"/>
    </source>
</evidence>
<organism evidence="3 4">
    <name type="scientific">Tritrichomonas foetus</name>
    <dbReference type="NCBI Taxonomy" id="1144522"/>
    <lineage>
        <taxon>Eukaryota</taxon>
        <taxon>Metamonada</taxon>
        <taxon>Parabasalia</taxon>
        <taxon>Tritrichomonadida</taxon>
        <taxon>Tritrichomonadidae</taxon>
        <taxon>Tritrichomonas</taxon>
    </lineage>
</organism>
<feature type="transmembrane region" description="Helical" evidence="2">
    <location>
        <begin position="352"/>
        <end position="375"/>
    </location>
</feature>
<evidence type="ECO:0000313" key="3">
    <source>
        <dbReference type="EMBL" id="OHS95961.1"/>
    </source>
</evidence>
<dbReference type="VEuPathDB" id="TrichDB:TRFO_37901"/>
<dbReference type="Proteomes" id="UP000179807">
    <property type="component" value="Unassembled WGS sequence"/>
</dbReference>
<feature type="transmembrane region" description="Helical" evidence="2">
    <location>
        <begin position="247"/>
        <end position="269"/>
    </location>
</feature>
<dbReference type="AlphaFoldDB" id="A0A1J4JBB4"/>
<reference evidence="3" key="1">
    <citation type="submission" date="2016-10" db="EMBL/GenBank/DDBJ databases">
        <authorList>
            <person name="Benchimol M."/>
            <person name="Almeida L.G."/>
            <person name="Vasconcelos A.T."/>
            <person name="Perreira-Neves A."/>
            <person name="Rosa I.A."/>
            <person name="Tasca T."/>
            <person name="Bogo M.R."/>
            <person name="de Souza W."/>
        </authorList>
    </citation>
    <scope>NUCLEOTIDE SEQUENCE [LARGE SCALE GENOMIC DNA]</scope>
    <source>
        <strain evidence="3">K</strain>
    </source>
</reference>
<accession>A0A1J4JBB4</accession>
<keyword evidence="4" id="KW-1185">Reference proteome</keyword>
<feature type="transmembrane region" description="Helical" evidence="2">
    <location>
        <begin position="160"/>
        <end position="179"/>
    </location>
</feature>
<feature type="transmembrane region" description="Helical" evidence="2">
    <location>
        <begin position="25"/>
        <end position="47"/>
    </location>
</feature>
<evidence type="ECO:0000256" key="1">
    <source>
        <dbReference type="SAM" id="Coils"/>
    </source>
</evidence>
<feature type="transmembrane region" description="Helical" evidence="2">
    <location>
        <begin position="289"/>
        <end position="309"/>
    </location>
</feature>
<feature type="coiled-coil region" evidence="1">
    <location>
        <begin position="398"/>
        <end position="425"/>
    </location>
</feature>
<keyword evidence="1" id="KW-0175">Coiled coil</keyword>
<gene>
    <name evidence="3" type="ORF">TRFO_37901</name>
</gene>
<dbReference type="GeneID" id="94846412"/>
<feature type="transmembrane region" description="Helical" evidence="2">
    <location>
        <begin position="135"/>
        <end position="154"/>
    </location>
</feature>
<feature type="transmembrane region" description="Helical" evidence="2">
    <location>
        <begin position="67"/>
        <end position="89"/>
    </location>
</feature>